<dbReference type="InParanoid" id="A0A0G2JEB7"/>
<evidence type="ECO:0000313" key="3">
    <source>
        <dbReference type="MGI" id="MGI:4936993"/>
    </source>
</evidence>
<gene>
    <name evidence="2 3" type="primary">Spmip2</name>
    <name evidence="3" type="synonym">Gm17359</name>
</gene>
<reference evidence="2" key="3">
    <citation type="submission" date="2025-08" db="UniProtKB">
        <authorList>
            <consortium name="Ensembl"/>
        </authorList>
    </citation>
    <scope>IDENTIFICATION</scope>
    <source>
        <strain evidence="2">C57BL/6J</strain>
    </source>
</reference>
<dbReference type="Antibodypedia" id="56684">
    <property type="antibodies" value="19 antibodies from 6 providers"/>
</dbReference>
<dbReference type="ExpressionAtlas" id="A0A0G2JEB7">
    <property type="expression patterns" value="baseline and differential"/>
</dbReference>
<feature type="compositionally biased region" description="Polar residues" evidence="1">
    <location>
        <begin position="198"/>
        <end position="210"/>
    </location>
</feature>
<proteinExistence type="evidence at protein level"/>
<evidence type="ECO:0000256" key="1">
    <source>
        <dbReference type="SAM" id="MobiDB-lite"/>
    </source>
</evidence>
<feature type="region of interest" description="Disordered" evidence="1">
    <location>
        <begin position="176"/>
        <end position="235"/>
    </location>
</feature>
<protein>
    <submittedName>
        <fullName evidence="2">Sperm microtubule inner protein 2</fullName>
    </submittedName>
</protein>
<reference evidence="2 4" key="2">
    <citation type="journal article" date="2011" name="PLoS Biol.">
        <title>Modernizing reference genome assemblies.</title>
        <authorList>
            <person name="Church D.M."/>
            <person name="Schneider V.A."/>
            <person name="Graves T."/>
            <person name="Auger K."/>
            <person name="Cunningham F."/>
            <person name="Bouk N."/>
            <person name="Chen H.C."/>
            <person name="Agarwala R."/>
            <person name="McLaren W.M."/>
            <person name="Ritchie G.R."/>
            <person name="Albracht D."/>
            <person name="Kremitzki M."/>
            <person name="Rock S."/>
            <person name="Kotkiewicz H."/>
            <person name="Kremitzki C."/>
            <person name="Wollam A."/>
            <person name="Trani L."/>
            <person name="Fulton L."/>
            <person name="Fulton R."/>
            <person name="Matthews L."/>
            <person name="Whitehead S."/>
            <person name="Chow W."/>
            <person name="Torrance J."/>
            <person name="Dunn M."/>
            <person name="Harden G."/>
            <person name="Threadgold G."/>
            <person name="Wood J."/>
            <person name="Collins J."/>
            <person name="Heath P."/>
            <person name="Griffiths G."/>
            <person name="Pelan S."/>
            <person name="Grafham D."/>
            <person name="Eichler E.E."/>
            <person name="Weinstock G."/>
            <person name="Mardis E.R."/>
            <person name="Wilson R.K."/>
            <person name="Howe K."/>
            <person name="Flicek P."/>
            <person name="Hubbard T."/>
        </authorList>
    </citation>
    <scope>NUCLEOTIDE SEQUENCE [LARGE SCALE GENOMIC DNA]</scope>
    <source>
        <strain evidence="2 4">C57BL/6J</strain>
    </source>
</reference>
<dbReference type="PANTHER" id="PTHR34833">
    <property type="entry name" value="GENE, 17359-RELATED"/>
    <property type="match status" value="1"/>
</dbReference>
<dbReference type="MGI" id="MGI:4936993">
    <property type="gene designation" value="Spmip2"/>
</dbReference>
<evidence type="ECO:0007829" key="5">
    <source>
        <dbReference type="ProteomicsDB" id="A0A0G2JEB7"/>
    </source>
</evidence>
<dbReference type="ProteomicsDB" id="325024"/>
<dbReference type="Bgee" id="ENSMUSG00000091685">
    <property type="expression patterns" value="Expressed in testis and 13 other cell types or tissues"/>
</dbReference>
<reference evidence="2 4" key="1">
    <citation type="journal article" date="2009" name="PLoS Biol.">
        <title>Lineage-specific biology revealed by a finished genome assembly of the mouse.</title>
        <authorList>
            <consortium name="Mouse Genome Sequencing Consortium"/>
            <person name="Church D.M."/>
            <person name="Goodstadt L."/>
            <person name="Hillier L.W."/>
            <person name="Zody M.C."/>
            <person name="Goldstein S."/>
            <person name="She X."/>
            <person name="Bult C.J."/>
            <person name="Agarwala R."/>
            <person name="Cherry J.L."/>
            <person name="DiCuccio M."/>
            <person name="Hlavina W."/>
            <person name="Kapustin Y."/>
            <person name="Meric P."/>
            <person name="Maglott D."/>
            <person name="Birtle Z."/>
            <person name="Marques A.C."/>
            <person name="Graves T."/>
            <person name="Zhou S."/>
            <person name="Teague B."/>
            <person name="Potamousis K."/>
            <person name="Churas C."/>
            <person name="Place M."/>
            <person name="Herschleb J."/>
            <person name="Runnheim R."/>
            <person name="Forrest D."/>
            <person name="Amos-Landgraf J."/>
            <person name="Schwartz D.C."/>
            <person name="Cheng Z."/>
            <person name="Lindblad-Toh K."/>
            <person name="Eichler E.E."/>
            <person name="Ponting C.P."/>
        </authorList>
    </citation>
    <scope>NUCLEOTIDE SEQUENCE [LARGE SCALE GENOMIC DNA]</scope>
    <source>
        <strain evidence="2 4">C57BL/6J</strain>
    </source>
</reference>
<dbReference type="OrthoDB" id="6140842at2759"/>
<feature type="region of interest" description="Disordered" evidence="1">
    <location>
        <begin position="336"/>
        <end position="389"/>
    </location>
</feature>
<dbReference type="BioGRID-ORCS" id="100233207">
    <property type="hits" value="0 hits in 69 CRISPR screens"/>
</dbReference>
<sequence>MALSHREPHCETVGKRMIVTGPDYVKDHLPKVHQHTAYIGEKRPALEKTGDLRYLWRPASNRSLPAKYKHEYTCGIGWGIPQYSFFNRSRVESGFHIQHGELSLRAMDKITHRYQNPCKQEHGPWGSSWMLVTNSAGRKISDPDKDLGGSPDLGHQQVLRGPIRPLTSVLPQAAAPPEDINKASGGSADHGPPPGLQLLTSPPDINTDSGRTTDPDRAPSSSPGVDYVSSGDSTGMSSDWYGPQRLCRPLTSIWPPPAARPRDICMISGHPHGLPLFTCSTDSDYSRTTDPDLVLSSCTVPNINMVSRGHRGYSDRYGPQRLRRPLTSIWPPAVARPKNINMDSSSSLEHGHPHGLQLLTSPKDINTDSGCSRTTDPDMALSSSMSPDTNMISGGGRGYTEWHGHLKLRSPQTPMWPQVAPQPTDVCMTSGGNTHLTVDINKDPRFSTMQCRADGAMDNTVASDGSPAQGYQPGFRLKYRLRRSAWS</sequence>
<dbReference type="SMR" id="A0A0G2JEB7"/>
<dbReference type="CTD" id="152940"/>
<dbReference type="Pfam" id="PF15123">
    <property type="entry name" value="DUF4562"/>
    <property type="match status" value="1"/>
</dbReference>
<dbReference type="PANTHER" id="PTHR34833:SF1">
    <property type="entry name" value="GENE, 17359-RELATED"/>
    <property type="match status" value="1"/>
</dbReference>
<accession>A0A0G2JEB7</accession>
<dbReference type="VEuPathDB" id="HostDB:ENSMUSG00000091685"/>
<dbReference type="GeneTree" id="ENSGT00390000012736"/>
<reference evidence="2" key="4">
    <citation type="submission" date="2025-09" db="UniProtKB">
        <authorList>
            <consortium name="Ensembl"/>
        </authorList>
    </citation>
    <scope>IDENTIFICATION</scope>
    <source>
        <strain evidence="2">C57BL/6J</strain>
    </source>
</reference>
<feature type="compositionally biased region" description="Polar residues" evidence="1">
    <location>
        <begin position="358"/>
        <end position="374"/>
    </location>
</feature>
<evidence type="ECO:0000313" key="4">
    <source>
        <dbReference type="Proteomes" id="UP000000589"/>
    </source>
</evidence>
<dbReference type="AlphaFoldDB" id="A0A0G2JEB7"/>
<dbReference type="GeneID" id="100233207"/>
<evidence type="ECO:0000313" key="2">
    <source>
        <dbReference type="Ensembl" id="ENSMUSP00000142709.2"/>
    </source>
</evidence>
<dbReference type="Proteomes" id="UP000000589">
    <property type="component" value="Chromosome 3"/>
</dbReference>
<keyword evidence="4" id="KW-1185">Reference proteome</keyword>
<dbReference type="Ensembl" id="ENSMUST00000199658.2">
    <property type="protein sequence ID" value="ENSMUSP00000142709.2"/>
    <property type="gene ID" value="ENSMUSG00000091685.7"/>
</dbReference>
<organism evidence="2 4">
    <name type="scientific">Mus musculus</name>
    <name type="common">Mouse</name>
    <dbReference type="NCBI Taxonomy" id="10090"/>
    <lineage>
        <taxon>Eukaryota</taxon>
        <taxon>Metazoa</taxon>
        <taxon>Chordata</taxon>
        <taxon>Craniata</taxon>
        <taxon>Vertebrata</taxon>
        <taxon>Euteleostomi</taxon>
        <taxon>Mammalia</taxon>
        <taxon>Eutheria</taxon>
        <taxon>Euarchontoglires</taxon>
        <taxon>Glires</taxon>
        <taxon>Rodentia</taxon>
        <taxon>Myomorpha</taxon>
        <taxon>Muroidea</taxon>
        <taxon>Muridae</taxon>
        <taxon>Murinae</taxon>
        <taxon>Mus</taxon>
        <taxon>Mus</taxon>
    </lineage>
</organism>
<dbReference type="RefSeq" id="NP_001357702.1">
    <property type="nucleotide sequence ID" value="NM_001370773.1"/>
</dbReference>
<dbReference type="AGR" id="MGI:4936993"/>
<dbReference type="RNAct" id="A0A0G2JEB7">
    <property type="molecule type" value="protein"/>
</dbReference>
<dbReference type="InterPro" id="IPR027814">
    <property type="entry name" value="DUF4562"/>
</dbReference>
<name>A0A0G2JEB7_MOUSE</name>
<keyword evidence="5" id="KW-1267">Proteomics identification</keyword>